<protein>
    <submittedName>
        <fullName evidence="1">Uncharacterized protein</fullName>
    </submittedName>
</protein>
<dbReference type="Proteomes" id="UP001447188">
    <property type="component" value="Unassembled WGS sequence"/>
</dbReference>
<reference evidence="1 2" key="1">
    <citation type="submission" date="2024-02" db="EMBL/GenBank/DDBJ databases">
        <title>Discinaceae phylogenomics.</title>
        <authorList>
            <person name="Dirks A.C."/>
            <person name="James T.Y."/>
        </authorList>
    </citation>
    <scope>NUCLEOTIDE SEQUENCE [LARGE SCALE GENOMIC DNA]</scope>
    <source>
        <strain evidence="1 2">ACD0624</strain>
    </source>
</reference>
<keyword evidence="2" id="KW-1185">Reference proteome</keyword>
<name>A0ABR3G829_9PEZI</name>
<dbReference type="EMBL" id="JBBBZM010000187">
    <property type="protein sequence ID" value="KAL0632100.1"/>
    <property type="molecule type" value="Genomic_DNA"/>
</dbReference>
<comment type="caution">
    <text evidence="1">The sequence shown here is derived from an EMBL/GenBank/DDBJ whole genome shotgun (WGS) entry which is preliminary data.</text>
</comment>
<accession>A0ABR3G829</accession>
<evidence type="ECO:0000313" key="1">
    <source>
        <dbReference type="EMBL" id="KAL0632100.1"/>
    </source>
</evidence>
<proteinExistence type="predicted"/>
<gene>
    <name evidence="1" type="ORF">Q9L58_009032</name>
</gene>
<evidence type="ECO:0000313" key="2">
    <source>
        <dbReference type="Proteomes" id="UP001447188"/>
    </source>
</evidence>
<organism evidence="1 2">
    <name type="scientific">Discina gigas</name>
    <dbReference type="NCBI Taxonomy" id="1032678"/>
    <lineage>
        <taxon>Eukaryota</taxon>
        <taxon>Fungi</taxon>
        <taxon>Dikarya</taxon>
        <taxon>Ascomycota</taxon>
        <taxon>Pezizomycotina</taxon>
        <taxon>Pezizomycetes</taxon>
        <taxon>Pezizales</taxon>
        <taxon>Discinaceae</taxon>
        <taxon>Discina</taxon>
    </lineage>
</organism>
<sequence length="139" mass="15675">MSNPTEHPQSTLSSTDQPTFTAESLLSLTLEAQRTTIAEFVTALDTFITQCKLVRTRCRSEFEFDDRAAMRTQIDLITAKLELVEIARDAISFISSLDRQPGANTVSLAHSMLRLGNINTELQAITREFDRKLVAYWYG</sequence>